<feature type="region of interest" description="Disordered" evidence="1">
    <location>
        <begin position="265"/>
        <end position="688"/>
    </location>
</feature>
<feature type="region of interest" description="Disordered" evidence="1">
    <location>
        <begin position="701"/>
        <end position="803"/>
    </location>
</feature>
<feature type="compositionally biased region" description="Low complexity" evidence="1">
    <location>
        <begin position="1075"/>
        <end position="1098"/>
    </location>
</feature>
<dbReference type="RefSeq" id="XP_064701891.1">
    <property type="nucleotide sequence ID" value="XM_064851986.1"/>
</dbReference>
<feature type="region of interest" description="Disordered" evidence="1">
    <location>
        <begin position="53"/>
        <end position="251"/>
    </location>
</feature>
<feature type="compositionally biased region" description="Polar residues" evidence="1">
    <location>
        <begin position="460"/>
        <end position="491"/>
    </location>
</feature>
<keyword evidence="3" id="KW-1185">Reference proteome</keyword>
<feature type="compositionally biased region" description="Polar residues" evidence="1">
    <location>
        <begin position="1014"/>
        <end position="1042"/>
    </location>
</feature>
<gene>
    <name evidence="2" type="ORF">LTR84_008440</name>
</gene>
<accession>A0AAV9MX92</accession>
<feature type="compositionally biased region" description="Low complexity" evidence="1">
    <location>
        <begin position="950"/>
        <end position="976"/>
    </location>
</feature>
<feature type="compositionally biased region" description="Acidic residues" evidence="1">
    <location>
        <begin position="1296"/>
        <end position="1305"/>
    </location>
</feature>
<feature type="compositionally biased region" description="Polar residues" evidence="1">
    <location>
        <begin position="762"/>
        <end position="776"/>
    </location>
</feature>
<feature type="compositionally biased region" description="Pro residues" evidence="1">
    <location>
        <begin position="219"/>
        <end position="228"/>
    </location>
</feature>
<feature type="compositionally biased region" description="Basic and acidic residues" evidence="1">
    <location>
        <begin position="495"/>
        <end position="513"/>
    </location>
</feature>
<reference evidence="2 3" key="1">
    <citation type="submission" date="2023-08" db="EMBL/GenBank/DDBJ databases">
        <title>Black Yeasts Isolated from many extreme environments.</title>
        <authorList>
            <person name="Coleine C."/>
            <person name="Stajich J.E."/>
            <person name="Selbmann L."/>
        </authorList>
    </citation>
    <scope>NUCLEOTIDE SEQUENCE [LARGE SCALE GENOMIC DNA]</scope>
    <source>
        <strain evidence="2 3">CCFEE 5792</strain>
    </source>
</reference>
<feature type="compositionally biased region" description="Low complexity" evidence="1">
    <location>
        <begin position="420"/>
        <end position="431"/>
    </location>
</feature>
<feature type="compositionally biased region" description="Polar residues" evidence="1">
    <location>
        <begin position="1220"/>
        <end position="1246"/>
    </location>
</feature>
<organism evidence="2 3">
    <name type="scientific">Exophiala bonariae</name>
    <dbReference type="NCBI Taxonomy" id="1690606"/>
    <lineage>
        <taxon>Eukaryota</taxon>
        <taxon>Fungi</taxon>
        <taxon>Dikarya</taxon>
        <taxon>Ascomycota</taxon>
        <taxon>Pezizomycotina</taxon>
        <taxon>Eurotiomycetes</taxon>
        <taxon>Chaetothyriomycetidae</taxon>
        <taxon>Chaetothyriales</taxon>
        <taxon>Herpotrichiellaceae</taxon>
        <taxon>Exophiala</taxon>
    </lineage>
</organism>
<feature type="compositionally biased region" description="Pro residues" evidence="1">
    <location>
        <begin position="939"/>
        <end position="949"/>
    </location>
</feature>
<protein>
    <submittedName>
        <fullName evidence="2">Uncharacterized protein</fullName>
    </submittedName>
</protein>
<feature type="compositionally biased region" description="Acidic residues" evidence="1">
    <location>
        <begin position="732"/>
        <end position="745"/>
    </location>
</feature>
<sequence length="1497" mass="159219">MSLFHRRSRSASASRPQNTNVSASAHVAATQAFLASRASQANLSASAAAAALRNLTPTPTPVDQVQTKRMVQKRASMSSITGSGRGRPGGLQRQGSSGSMTERTFRTPSPSPSRQASRPEPVAHPPVPALPQNYANSPTTAPKPKKHKPRAASQDSYAPRLSSPPAARPNNPRQAPDPLTSRPQQYQSSPIQRRPDLALTDDLERTDSRNSINFSRPLSPRPQSPTPQSPVAHSPMLTNGDRFPPSVVASISPAQADDIQYGLSQVANQPVKKKKKKVATHSAEGSHLHGGTMASKPVVHPLEPGPAHTGQLYVQDQQQAIPKKKKKKKVAVTGESSHFADVQSPEISNTEYSSRVDSDSDSNTERTKDKRAQRASGILQKQPSIVKEDWEGEQNEQAPLTHNQNGTVTGEPSTRPSISTTPAAARTTTAANVSKKINEPASVPDSYIQPTGPNYHALTTADQLDSSPASSVSLQVQSPQAVRGSSLSPSRSKTRFSDRLSSDLAAGRKHDPLPRSVSPAKSALKHHSPAPSGSPLDPNFKPRGASATPSETSDISNTEPEALPKRKKSARVSFDAAPEAVASPSSTEAVESPSKEKRGWLGMGKSKPTLSTIPSNDDMEELMKPRPQLPSFGSVRGQKSRDGNDLATAARLISAENHSQTSEDSKLAPSSVASSETSSSSFNHAPAVGVSNDHLVGAILAQDHQKTLRPAGNEPLPPEVTSVEGGVSFSDSENESSEEEAEDIQEATASPGPASQGLGEQASGTLATQAPSTNSHIELPQQVDVPVLSLSPPTPALEQTKQNDQWEVEVPGGFPVSFDALAQLNSSNKAGNDTGALATTSRGLGVVAPSESESDNDSIYSDAAEDPSELDGTGFGSIDAILDSPVVTSPSTRLATVPESPLARVSNAPLAEQIPPSPSWEATQARWSNIAEQTKQSPPSSPVTQPPVQEPARPRAVAPTQAQQAPQPVQYSQPAQPKKKKKKSPPQATVAAPIPAALIAARGVVPDSPLRHPNQPSAYPAIQQQRVETSPPAQHFRQSMRATSPPAPEPTFRQSLRNENRIPMSSAPGQFKQNRASQPAPSAVSAAQAQARPAAQPRTALQKKHIPSQAVTAAPAATVQKQRLPPPPRIPSNDSDSDSSFRRARRSKSTSGGQYTMRRSMRGSAGPPSQADPRNGVRSVSPVGRRPFSPPAGPHAMRTSMRGSMDNTPTLRGSTDPKRSSSLFGRRQTSQPPSAPAVSTSGFTSKIRSRIVDSDDEDDYAPKPTKWRSRFADDSDDDDPGFTPVRGIPRRANDSDSTDLDDSSDEEKAPVRATPKLAVATNNISTPVADGARPQSPTSPQKRGLFGRFRSKKPKEEALSPVVEAPPLTIKQEKTKASQLGFSSTAERDRIIEQTRARLEAAQNGPVAAASPPPSSHGKLQRRHIPQRVMSDSWPLPPKIPDDENLRPGTAESAPVRNGSTRLAEGSMRGYHDPVAVGKSGKKKRFPMLRKAFGLKD</sequence>
<name>A0AAV9MX92_9EURO</name>
<feature type="compositionally biased region" description="Basic and acidic residues" evidence="1">
    <location>
        <begin position="354"/>
        <end position="372"/>
    </location>
</feature>
<evidence type="ECO:0000313" key="2">
    <source>
        <dbReference type="EMBL" id="KAK5046297.1"/>
    </source>
</evidence>
<feature type="compositionally biased region" description="Low complexity" evidence="1">
    <location>
        <begin position="106"/>
        <end position="120"/>
    </location>
</feature>
<feature type="compositionally biased region" description="Low complexity" evidence="1">
    <location>
        <begin position="985"/>
        <end position="1001"/>
    </location>
</feature>
<feature type="compositionally biased region" description="Low complexity" evidence="1">
    <location>
        <begin position="158"/>
        <end position="178"/>
    </location>
</feature>
<dbReference type="EMBL" id="JAVRRD010000031">
    <property type="protein sequence ID" value="KAK5046297.1"/>
    <property type="molecule type" value="Genomic_DNA"/>
</dbReference>
<dbReference type="GeneID" id="89976603"/>
<feature type="region of interest" description="Disordered" evidence="1">
    <location>
        <begin position="842"/>
        <end position="1483"/>
    </location>
</feature>
<dbReference type="Proteomes" id="UP001358417">
    <property type="component" value="Unassembled WGS sequence"/>
</dbReference>
<feature type="compositionally biased region" description="Low complexity" evidence="1">
    <location>
        <begin position="90"/>
        <end position="99"/>
    </location>
</feature>
<feature type="compositionally biased region" description="Basic and acidic residues" evidence="1">
    <location>
        <begin position="1386"/>
        <end position="1399"/>
    </location>
</feature>
<feature type="compositionally biased region" description="Polar residues" evidence="1">
    <location>
        <begin position="1201"/>
        <end position="1213"/>
    </location>
</feature>
<feature type="compositionally biased region" description="Polar residues" evidence="1">
    <location>
        <begin position="547"/>
        <end position="559"/>
    </location>
</feature>
<feature type="compositionally biased region" description="Low complexity" evidence="1">
    <location>
        <begin position="670"/>
        <end position="681"/>
    </location>
</feature>
<proteinExistence type="predicted"/>
<evidence type="ECO:0000313" key="3">
    <source>
        <dbReference type="Proteomes" id="UP001358417"/>
    </source>
</evidence>
<evidence type="ECO:0000256" key="1">
    <source>
        <dbReference type="SAM" id="MobiDB-lite"/>
    </source>
</evidence>
<feature type="compositionally biased region" description="Polar residues" evidence="1">
    <location>
        <begin position="181"/>
        <end position="191"/>
    </location>
</feature>
<feature type="compositionally biased region" description="Polar residues" evidence="1">
    <location>
        <begin position="920"/>
        <end position="935"/>
    </location>
</feature>
<feature type="compositionally biased region" description="Polar residues" evidence="1">
    <location>
        <begin position="395"/>
        <end position="419"/>
    </location>
</feature>
<comment type="caution">
    <text evidence="2">The sequence shown here is derived from an EMBL/GenBank/DDBJ whole genome shotgun (WGS) entry which is preliminary data.</text>
</comment>
<feature type="compositionally biased region" description="Low complexity" evidence="1">
    <location>
        <begin position="1107"/>
        <end position="1120"/>
    </location>
</feature>
<feature type="region of interest" description="Disordered" evidence="1">
    <location>
        <begin position="1"/>
        <end position="23"/>
    </location>
</feature>